<dbReference type="GO" id="GO:0016052">
    <property type="term" value="P:carbohydrate catabolic process"/>
    <property type="evidence" value="ECO:0007669"/>
    <property type="project" value="UniProtKB-ARBA"/>
</dbReference>
<dbReference type="GO" id="GO:0044281">
    <property type="term" value="P:small molecule metabolic process"/>
    <property type="evidence" value="ECO:0007669"/>
    <property type="project" value="UniProtKB-ARBA"/>
</dbReference>
<sequence>MILTVTLNPAVDKTYTTDSLILGQVNRIATAQNIAGGKGVNVAKILRQCEYPAMTCGLLGGYTGLFIEDYMKSIGADCRFTKVAGETRSNINVLAGDGYVTELLEPGPEVSDEELELFVKVYEEAIKECELVVLSGSVARGIRTDIYKRLIKIGNENKKICILDTSGEALRFGIESCPYMIKPNQKELEYLVGHKLTDIEDIADAARELCEEGIAKVVVSMGGKGLLSVSKEGVLWAKAPSVKALNTVGCGDSVVASYAMSILEGEDDFSSLKRAAATAASSAATFQSGEIALGLSKELLAKVQIEKKD</sequence>
<comment type="caution">
    <text evidence="8">The sequence shown here is derived from an EMBL/GenBank/DDBJ whole genome shotgun (WGS) entry which is preliminary data.</text>
</comment>
<accession>A0A4R1R3T4</accession>
<dbReference type="NCBIfam" id="TIGR03828">
    <property type="entry name" value="pfkB"/>
    <property type="match status" value="1"/>
</dbReference>
<dbReference type="NCBIfam" id="TIGR03168">
    <property type="entry name" value="1-PFK"/>
    <property type="match status" value="1"/>
</dbReference>
<dbReference type="RefSeq" id="WP_031389529.1">
    <property type="nucleotide sequence ID" value="NZ_JPNB01000001.1"/>
</dbReference>
<proteinExistence type="inferred from homology"/>
<dbReference type="GO" id="GO:0005988">
    <property type="term" value="P:lactose metabolic process"/>
    <property type="evidence" value="ECO:0007669"/>
    <property type="project" value="UniProtKB-KW"/>
</dbReference>
<evidence type="ECO:0000256" key="5">
    <source>
        <dbReference type="ARBA" id="ARBA00022840"/>
    </source>
</evidence>
<dbReference type="OrthoDB" id="9801219at2"/>
<comment type="pathway">
    <text evidence="6">Carbohydrate metabolism; D-tagatose 6-phosphate degradation; D-glyceraldehyde 3-phosphate and glycerone phosphate from D-tagatose 6-phosphate: step 1/2.</text>
</comment>
<keyword evidence="2 6" id="KW-0808">Transferase</keyword>
<keyword evidence="4 8" id="KW-0418">Kinase</keyword>
<evidence type="ECO:0000313" key="8">
    <source>
        <dbReference type="EMBL" id="TCL60095.1"/>
    </source>
</evidence>
<dbReference type="GO" id="GO:2001059">
    <property type="term" value="P:D-tagatose 6-phosphate catabolic process"/>
    <property type="evidence" value="ECO:0007669"/>
    <property type="project" value="UniProtKB-UniPathway"/>
</dbReference>
<evidence type="ECO:0000256" key="3">
    <source>
        <dbReference type="ARBA" id="ARBA00022741"/>
    </source>
</evidence>
<reference evidence="8 9" key="1">
    <citation type="submission" date="2019-03" db="EMBL/GenBank/DDBJ databases">
        <title>Genomic Encyclopedia of Type Strains, Phase IV (KMG-IV): sequencing the most valuable type-strain genomes for metagenomic binning, comparative biology and taxonomic classification.</title>
        <authorList>
            <person name="Goeker M."/>
        </authorList>
    </citation>
    <scope>NUCLEOTIDE SEQUENCE [LARGE SCALE GENOMIC DNA]</scope>
    <source>
        <strain evidence="8 9">DSM 100556</strain>
    </source>
</reference>
<dbReference type="STRING" id="1469948.GCA_000732725_00773"/>
<dbReference type="GO" id="GO:0008662">
    <property type="term" value="F:1-phosphofructokinase activity"/>
    <property type="evidence" value="ECO:0007669"/>
    <property type="project" value="InterPro"/>
</dbReference>
<evidence type="ECO:0000256" key="4">
    <source>
        <dbReference type="ARBA" id="ARBA00022777"/>
    </source>
</evidence>
<protein>
    <recommendedName>
        <fullName evidence="6">Tagatose-6-phosphate kinase</fullName>
        <ecNumber evidence="6">2.7.1.144</ecNumber>
    </recommendedName>
</protein>
<organism evidence="8 9">
    <name type="scientific">Kineothrix alysoides</name>
    <dbReference type="NCBI Taxonomy" id="1469948"/>
    <lineage>
        <taxon>Bacteria</taxon>
        <taxon>Bacillati</taxon>
        <taxon>Bacillota</taxon>
        <taxon>Clostridia</taxon>
        <taxon>Lachnospirales</taxon>
        <taxon>Lachnospiraceae</taxon>
        <taxon>Kineothrix</taxon>
    </lineage>
</organism>
<name>A0A4R1R3T4_9FIRM</name>
<evidence type="ECO:0000259" key="7">
    <source>
        <dbReference type="Pfam" id="PF00294"/>
    </source>
</evidence>
<dbReference type="GO" id="GO:0005524">
    <property type="term" value="F:ATP binding"/>
    <property type="evidence" value="ECO:0007669"/>
    <property type="project" value="UniProtKB-KW"/>
</dbReference>
<feature type="domain" description="Carbohydrate kinase PfkB" evidence="7">
    <location>
        <begin position="15"/>
        <end position="284"/>
    </location>
</feature>
<evidence type="ECO:0000256" key="6">
    <source>
        <dbReference type="PIRNR" id="PIRNR000535"/>
    </source>
</evidence>
<keyword evidence="9" id="KW-1185">Reference proteome</keyword>
<evidence type="ECO:0000256" key="2">
    <source>
        <dbReference type="ARBA" id="ARBA00022679"/>
    </source>
</evidence>
<dbReference type="Gene3D" id="3.40.1190.20">
    <property type="match status" value="1"/>
</dbReference>
<comment type="similarity">
    <text evidence="6">Belongs to the carbohydrate kinase PfkB family. LacC subfamily.</text>
</comment>
<dbReference type="Proteomes" id="UP000295718">
    <property type="component" value="Unassembled WGS sequence"/>
</dbReference>
<dbReference type="InterPro" id="IPR022463">
    <property type="entry name" value="1-PFruKinase"/>
</dbReference>
<keyword evidence="5 6" id="KW-0067">ATP-binding</keyword>
<dbReference type="FunFam" id="3.40.1190.20:FF:000001">
    <property type="entry name" value="Phosphofructokinase"/>
    <property type="match status" value="1"/>
</dbReference>
<dbReference type="Pfam" id="PF00294">
    <property type="entry name" value="PfkB"/>
    <property type="match status" value="1"/>
</dbReference>
<dbReference type="PIRSF" id="PIRSF000535">
    <property type="entry name" value="1PFK/6PFK/LacC"/>
    <property type="match status" value="1"/>
</dbReference>
<comment type="similarity">
    <text evidence="1">Belongs to the carbohydrate kinase pfkB family.</text>
</comment>
<dbReference type="PANTHER" id="PTHR46566:SF2">
    <property type="entry name" value="ATP-DEPENDENT 6-PHOSPHOFRUCTOKINASE ISOZYME 2"/>
    <property type="match status" value="1"/>
</dbReference>
<dbReference type="InterPro" id="IPR029056">
    <property type="entry name" value="Ribokinase-like"/>
</dbReference>
<dbReference type="SUPFAM" id="SSF53613">
    <property type="entry name" value="Ribokinase-like"/>
    <property type="match status" value="1"/>
</dbReference>
<gene>
    <name evidence="8" type="ORF">EDD76_103288</name>
</gene>
<dbReference type="CDD" id="cd01164">
    <property type="entry name" value="FruK_PfkB_like"/>
    <property type="match status" value="1"/>
</dbReference>
<keyword evidence="6" id="KW-0423">Lactose metabolism</keyword>
<dbReference type="UniPathway" id="UPA00704">
    <property type="reaction ID" value="UER00715"/>
</dbReference>
<evidence type="ECO:0000313" key="9">
    <source>
        <dbReference type="Proteomes" id="UP000295718"/>
    </source>
</evidence>
<dbReference type="GO" id="GO:0005829">
    <property type="term" value="C:cytosol"/>
    <property type="evidence" value="ECO:0007669"/>
    <property type="project" value="TreeGrafter"/>
</dbReference>
<comment type="catalytic activity">
    <reaction evidence="6">
        <text>D-tagatofuranose 6-phosphate + ATP = D-tagatofuranose 1,6-bisphosphate + ADP + H(+)</text>
        <dbReference type="Rhea" id="RHEA:12420"/>
        <dbReference type="ChEBI" id="CHEBI:15378"/>
        <dbReference type="ChEBI" id="CHEBI:30616"/>
        <dbReference type="ChEBI" id="CHEBI:58694"/>
        <dbReference type="ChEBI" id="CHEBI:58695"/>
        <dbReference type="ChEBI" id="CHEBI:456216"/>
        <dbReference type="EC" id="2.7.1.144"/>
    </reaction>
</comment>
<dbReference type="InterPro" id="IPR017583">
    <property type="entry name" value="Tagatose/fructose_Pkinase"/>
</dbReference>
<dbReference type="PANTHER" id="PTHR46566">
    <property type="entry name" value="1-PHOSPHOFRUCTOKINASE-RELATED"/>
    <property type="match status" value="1"/>
</dbReference>
<keyword evidence="3 6" id="KW-0547">Nucleotide-binding</keyword>
<dbReference type="EC" id="2.7.1.144" evidence="6"/>
<dbReference type="InterPro" id="IPR011611">
    <property type="entry name" value="PfkB_dom"/>
</dbReference>
<evidence type="ECO:0000256" key="1">
    <source>
        <dbReference type="ARBA" id="ARBA00005380"/>
    </source>
</evidence>
<dbReference type="EMBL" id="SLUO01000003">
    <property type="protein sequence ID" value="TCL60095.1"/>
    <property type="molecule type" value="Genomic_DNA"/>
</dbReference>
<dbReference type="AlphaFoldDB" id="A0A4R1R3T4"/>
<dbReference type="GO" id="GO:0009024">
    <property type="term" value="F:tagatose-6-phosphate kinase activity"/>
    <property type="evidence" value="ECO:0007669"/>
    <property type="project" value="UniProtKB-EC"/>
</dbReference>